<evidence type="ECO:0000259" key="1">
    <source>
        <dbReference type="PROSITE" id="PS50878"/>
    </source>
</evidence>
<dbReference type="RefSeq" id="WP_035453940.1">
    <property type="nucleotide sequence ID" value="NZ_AZGA01000066.1"/>
</dbReference>
<dbReference type="GO" id="GO:0000723">
    <property type="term" value="P:telomere maintenance"/>
    <property type="evidence" value="ECO:0007669"/>
    <property type="project" value="InterPro"/>
</dbReference>
<name>X0PRZ8_9LACO</name>
<organism evidence="2 3">
    <name type="scientific">Agrilactobacillus composti DSM 18527 = JCM 14202</name>
    <dbReference type="NCBI Taxonomy" id="1423734"/>
    <lineage>
        <taxon>Bacteria</taxon>
        <taxon>Bacillati</taxon>
        <taxon>Bacillota</taxon>
        <taxon>Bacilli</taxon>
        <taxon>Lactobacillales</taxon>
        <taxon>Lactobacillaceae</taxon>
        <taxon>Agrilactobacillus</taxon>
    </lineage>
</organism>
<reference evidence="2 3" key="1">
    <citation type="journal article" date="2015" name="Genome Announc.">
        <title>Expanding the biotechnology potential of lactobacilli through comparative genomics of 213 strains and associated genera.</title>
        <authorList>
            <person name="Sun Z."/>
            <person name="Harris H.M."/>
            <person name="McCann A."/>
            <person name="Guo C."/>
            <person name="Argimon S."/>
            <person name="Zhang W."/>
            <person name="Yang X."/>
            <person name="Jeffery I.B."/>
            <person name="Cooney J.C."/>
            <person name="Kagawa T.F."/>
            <person name="Liu W."/>
            <person name="Song Y."/>
            <person name="Salvetti E."/>
            <person name="Wrobel A."/>
            <person name="Rasinkangas P."/>
            <person name="Parkhill J."/>
            <person name="Rea M.C."/>
            <person name="O'Sullivan O."/>
            <person name="Ritari J."/>
            <person name="Douillard F.P."/>
            <person name="Paul Ross R."/>
            <person name="Yang R."/>
            <person name="Briner A.E."/>
            <person name="Felis G.E."/>
            <person name="de Vos W.M."/>
            <person name="Barrangou R."/>
            <person name="Klaenhammer T.R."/>
            <person name="Caufield P.W."/>
            <person name="Cui Y."/>
            <person name="Zhang H."/>
            <person name="O'Toole P.W."/>
        </authorList>
    </citation>
    <scope>NUCLEOTIDE SEQUENCE [LARGE SCALE GENOMIC DNA]</scope>
    <source>
        <strain evidence="2 3">DSM 18527</strain>
    </source>
</reference>
<dbReference type="PATRIC" id="fig|1423734.3.peg.238"/>
<dbReference type="PRINTS" id="PR01365">
    <property type="entry name" value="TELOMERASERT"/>
</dbReference>
<dbReference type="OrthoDB" id="9793236at2"/>
<comment type="caution">
    <text evidence="2">The sequence shown here is derived from an EMBL/GenBank/DDBJ whole genome shotgun (WGS) entry which is preliminary data.</text>
</comment>
<dbReference type="PANTHER" id="PTHR34047:SF8">
    <property type="entry name" value="PROTEIN YKFC"/>
    <property type="match status" value="1"/>
</dbReference>
<dbReference type="Pfam" id="PF00078">
    <property type="entry name" value="RVT_1"/>
    <property type="match status" value="1"/>
</dbReference>
<feature type="domain" description="Reverse transcriptase" evidence="1">
    <location>
        <begin position="1"/>
        <end position="346"/>
    </location>
</feature>
<dbReference type="eggNOG" id="COG3344">
    <property type="taxonomic scope" value="Bacteria"/>
</dbReference>
<dbReference type="PANTHER" id="PTHR34047">
    <property type="entry name" value="NUCLEAR INTRON MATURASE 1, MITOCHONDRIAL-RELATED"/>
    <property type="match status" value="1"/>
</dbReference>
<dbReference type="InterPro" id="IPR003545">
    <property type="entry name" value="Telomerase_RT"/>
</dbReference>
<dbReference type="InterPro" id="IPR051083">
    <property type="entry name" value="GrpII_Intron_Splice-Mob/Def"/>
</dbReference>
<dbReference type="GO" id="GO:0003720">
    <property type="term" value="F:telomerase activity"/>
    <property type="evidence" value="ECO:0007669"/>
    <property type="project" value="InterPro"/>
</dbReference>
<dbReference type="AlphaFoldDB" id="X0PRZ8"/>
<dbReference type="InterPro" id="IPR000477">
    <property type="entry name" value="RT_dom"/>
</dbReference>
<evidence type="ECO:0000313" key="3">
    <source>
        <dbReference type="Proteomes" id="UP000051236"/>
    </source>
</evidence>
<dbReference type="SUPFAM" id="SSF56672">
    <property type="entry name" value="DNA/RNA polymerases"/>
    <property type="match status" value="1"/>
</dbReference>
<dbReference type="CDD" id="cd01651">
    <property type="entry name" value="RT_G2_intron"/>
    <property type="match status" value="1"/>
</dbReference>
<proteinExistence type="predicted"/>
<dbReference type="PROSITE" id="PS50878">
    <property type="entry name" value="RT_POL"/>
    <property type="match status" value="1"/>
</dbReference>
<accession>X0PRZ8</accession>
<dbReference type="STRING" id="1423734.FC83_GL000238"/>
<dbReference type="GO" id="GO:0003677">
    <property type="term" value="F:DNA binding"/>
    <property type="evidence" value="ECO:0007669"/>
    <property type="project" value="InterPro"/>
</dbReference>
<evidence type="ECO:0000313" key="2">
    <source>
        <dbReference type="EMBL" id="KRM32834.1"/>
    </source>
</evidence>
<sequence length="504" mass="59066">MQIDTGIKALLTASQKKYTHFDFPVPEIEKERLIKELRSDLFTHHRYLPLISFRIKIKKYKASEQRVLIKERNISLPSHHDTLVYRFFGAILNQQYSIFAKAHGIDEVAVAYREKGHGSNIIVARDVINTIVDNKESWIIKGDFKSFFDTLDHKKLEQELVNILGNPLTPEWRSMLKAITKYRMISQRRLHAQLKVAGLRMSHRKYGTAYVKDLKTLGKLIRDKKIRLSRINQRGIPQGTAVSAVLANVYMGTFDQILSRKVSNMGGIYRRYSDDFVVVLPKGRINFQSVIELKKLIISFSVTKLGLEISSEKTKLYEYRGINKDIRVWNGSSWGKMAFDYLGFIFDGYSVSLRSKSIYKFIYRGKRAVNDLITLETDRQHISSRDDIDMLVENYKKKRYKYKTGIEHSWRSAFPYERKRLKIRLENAKQIKDSTHYKLHKAITIRYLASVPKKDRQSMLGYAKKAQQKFDEISHPYHVVIYRQVMRQIKRNQKRLGKSRGKNV</sequence>
<gene>
    <name evidence="2" type="ORF">FC83_GL000238</name>
</gene>
<dbReference type="EMBL" id="AZGA01000066">
    <property type="protein sequence ID" value="KRM32834.1"/>
    <property type="molecule type" value="Genomic_DNA"/>
</dbReference>
<keyword evidence="3" id="KW-1185">Reference proteome</keyword>
<dbReference type="InterPro" id="IPR043502">
    <property type="entry name" value="DNA/RNA_pol_sf"/>
</dbReference>
<dbReference type="Proteomes" id="UP000051236">
    <property type="component" value="Unassembled WGS sequence"/>
</dbReference>
<protein>
    <recommendedName>
        <fullName evidence="1">Reverse transcriptase domain-containing protein</fullName>
    </recommendedName>
</protein>